<dbReference type="InterPro" id="IPR008910">
    <property type="entry name" value="MSC_TM_helix"/>
</dbReference>
<keyword evidence="7" id="KW-0406">Ion transport</keyword>
<evidence type="ECO:0000256" key="2">
    <source>
        <dbReference type="ARBA" id="ARBA00008017"/>
    </source>
</evidence>
<reference evidence="11 12" key="1">
    <citation type="submission" date="2017-02" db="EMBL/GenBank/DDBJ databases">
        <title>Draft genome sequence of Haemophilus felis CCUG 31170 type strain.</title>
        <authorList>
            <person name="Engstrom-Jakobsson H."/>
            <person name="Salva-Serra F."/>
            <person name="Thorell K."/>
            <person name="Gonzales-Siles L."/>
            <person name="Karlsson R."/>
            <person name="Boulund F."/>
            <person name="Engstrand L."/>
            <person name="Kristiansson E."/>
            <person name="Moore E."/>
        </authorList>
    </citation>
    <scope>NUCLEOTIDE SEQUENCE [LARGE SCALE GENOMIC DNA]</scope>
    <source>
        <strain evidence="11 12">CCUG 31170</strain>
    </source>
</reference>
<keyword evidence="12" id="KW-1185">Reference proteome</keyword>
<dbReference type="STRING" id="123822.B0188_00720"/>
<keyword evidence="3" id="KW-1003">Cell membrane</keyword>
<dbReference type="OrthoDB" id="9809206at2"/>
<dbReference type="SUPFAM" id="SSF82861">
    <property type="entry name" value="Mechanosensitive channel protein MscS (YggB), transmembrane region"/>
    <property type="match status" value="1"/>
</dbReference>
<dbReference type="Gene3D" id="1.10.287.1260">
    <property type="match status" value="1"/>
</dbReference>
<feature type="transmembrane region" description="Helical" evidence="7">
    <location>
        <begin position="40"/>
        <end position="61"/>
    </location>
</feature>
<comment type="caution">
    <text evidence="7">Lacks conserved residue(s) required for the propagation of feature annotation.</text>
</comment>
<evidence type="ECO:0000256" key="3">
    <source>
        <dbReference type="ARBA" id="ARBA00022475"/>
    </source>
</evidence>
<dbReference type="Pfam" id="PF21082">
    <property type="entry name" value="MS_channel_3rd"/>
    <property type="match status" value="1"/>
</dbReference>
<keyword evidence="7" id="KW-0997">Cell inner membrane</keyword>
<dbReference type="InterPro" id="IPR049142">
    <property type="entry name" value="MS_channel_1st"/>
</dbReference>
<dbReference type="Proteomes" id="UP000190023">
    <property type="component" value="Unassembled WGS sequence"/>
</dbReference>
<evidence type="ECO:0000256" key="7">
    <source>
        <dbReference type="RuleBase" id="RU369025"/>
    </source>
</evidence>
<accession>A0A1T0BCI9</accession>
<evidence type="ECO:0000259" key="9">
    <source>
        <dbReference type="Pfam" id="PF21082"/>
    </source>
</evidence>
<evidence type="ECO:0000256" key="5">
    <source>
        <dbReference type="ARBA" id="ARBA00022989"/>
    </source>
</evidence>
<keyword evidence="7" id="KW-0407">Ion channel</keyword>
<dbReference type="InterPro" id="IPR023408">
    <property type="entry name" value="MscS_beta-dom_sf"/>
</dbReference>
<organism evidence="11 12">
    <name type="scientific">[Haemophilus] felis</name>
    <dbReference type="NCBI Taxonomy" id="123822"/>
    <lineage>
        <taxon>Bacteria</taxon>
        <taxon>Pseudomonadati</taxon>
        <taxon>Pseudomonadota</taxon>
        <taxon>Gammaproteobacteria</taxon>
        <taxon>Pasteurellales</taxon>
        <taxon>Pasteurellaceae</taxon>
    </lineage>
</organism>
<keyword evidence="6 7" id="KW-0472">Membrane</keyword>
<proteinExistence type="inferred from homology"/>
<dbReference type="PANTHER" id="PTHR30221:SF1">
    <property type="entry name" value="SMALL-CONDUCTANCE MECHANOSENSITIVE CHANNEL"/>
    <property type="match status" value="1"/>
</dbReference>
<dbReference type="InterPro" id="IPR010920">
    <property type="entry name" value="LSM_dom_sf"/>
</dbReference>
<dbReference type="InterPro" id="IPR045275">
    <property type="entry name" value="MscS_archaea/bacteria_type"/>
</dbReference>
<gene>
    <name evidence="11" type="ORF">B0188_00720</name>
</gene>
<comment type="similarity">
    <text evidence="2 7">Belongs to the MscS (TC 1.A.23) family.</text>
</comment>
<feature type="transmembrane region" description="Helical" evidence="7">
    <location>
        <begin position="109"/>
        <end position="127"/>
    </location>
</feature>
<dbReference type="PANTHER" id="PTHR30221">
    <property type="entry name" value="SMALL-CONDUCTANCE MECHANOSENSITIVE CHANNEL"/>
    <property type="match status" value="1"/>
</dbReference>
<feature type="domain" description="Mechanosensitive ion channel MscS C-terminal" evidence="9">
    <location>
        <begin position="202"/>
        <end position="284"/>
    </location>
</feature>
<dbReference type="InterPro" id="IPR049278">
    <property type="entry name" value="MS_channel_C"/>
</dbReference>
<keyword evidence="4 7" id="KW-0812">Transmembrane</keyword>
<feature type="domain" description="Mechanosensitive ion channel transmembrane helices 2/3" evidence="10">
    <location>
        <begin position="88"/>
        <end position="128"/>
    </location>
</feature>
<name>A0A1T0BCI9_9PAST</name>
<evidence type="ECO:0000313" key="11">
    <source>
        <dbReference type="EMBL" id="OOS07629.1"/>
    </source>
</evidence>
<dbReference type="SUPFAM" id="SSF50182">
    <property type="entry name" value="Sm-like ribonucleoproteins"/>
    <property type="match status" value="1"/>
</dbReference>
<evidence type="ECO:0000256" key="6">
    <source>
        <dbReference type="ARBA" id="ARBA00023136"/>
    </source>
</evidence>
<protein>
    <recommendedName>
        <fullName evidence="7">Small-conductance mechanosensitive channel</fullName>
    </recommendedName>
</protein>
<feature type="transmembrane region" description="Helical" evidence="7">
    <location>
        <begin position="81"/>
        <end position="103"/>
    </location>
</feature>
<dbReference type="InterPro" id="IPR011014">
    <property type="entry name" value="MscS_channel_TM-2"/>
</dbReference>
<dbReference type="InterPro" id="IPR011066">
    <property type="entry name" value="MscS_channel_C_sf"/>
</dbReference>
<dbReference type="Pfam" id="PF21088">
    <property type="entry name" value="MS_channel_1st"/>
    <property type="match status" value="1"/>
</dbReference>
<dbReference type="Pfam" id="PF05552">
    <property type="entry name" value="MS_channel_1st_1"/>
    <property type="match status" value="1"/>
</dbReference>
<dbReference type="Gene3D" id="2.30.30.60">
    <property type="match status" value="1"/>
</dbReference>
<comment type="caution">
    <text evidence="11">The sequence shown here is derived from an EMBL/GenBank/DDBJ whole genome shotgun (WGS) entry which is preliminary data.</text>
</comment>
<evidence type="ECO:0000256" key="1">
    <source>
        <dbReference type="ARBA" id="ARBA00004651"/>
    </source>
</evidence>
<dbReference type="AlphaFoldDB" id="A0A1T0BCI9"/>
<dbReference type="GO" id="GO:0008381">
    <property type="term" value="F:mechanosensitive monoatomic ion channel activity"/>
    <property type="evidence" value="ECO:0007669"/>
    <property type="project" value="InterPro"/>
</dbReference>
<evidence type="ECO:0000259" key="10">
    <source>
        <dbReference type="Pfam" id="PF21088"/>
    </source>
</evidence>
<evidence type="ECO:0000313" key="12">
    <source>
        <dbReference type="Proteomes" id="UP000190023"/>
    </source>
</evidence>
<keyword evidence="5 7" id="KW-1133">Transmembrane helix</keyword>
<dbReference type="SUPFAM" id="SSF82689">
    <property type="entry name" value="Mechanosensitive channel protein MscS (YggB), C-terminal domain"/>
    <property type="match status" value="1"/>
</dbReference>
<comment type="subcellular location">
    <subcellularLocation>
        <location evidence="7">Cell inner membrane</location>
        <topology evidence="7">Multi-pass membrane protein</topology>
    </subcellularLocation>
    <subcellularLocation>
        <location evidence="1">Cell membrane</location>
        <topology evidence="1">Multi-pass membrane protein</topology>
    </subcellularLocation>
</comment>
<evidence type="ECO:0000256" key="4">
    <source>
        <dbReference type="ARBA" id="ARBA00022692"/>
    </source>
</evidence>
<keyword evidence="7" id="KW-0813">Transport</keyword>
<dbReference type="InterPro" id="IPR006685">
    <property type="entry name" value="MscS_channel_2nd"/>
</dbReference>
<dbReference type="Gene3D" id="3.30.70.100">
    <property type="match status" value="1"/>
</dbReference>
<feature type="domain" description="Mechanosensitive ion channel MscS" evidence="8">
    <location>
        <begin position="129"/>
        <end position="196"/>
    </location>
</feature>
<comment type="function">
    <text evidence="7">Mechanosensitive channel that participates in the regulation of osmotic pressure changes within the cell, opening in response to stretch forces in the membrane lipid bilayer, without the need for other proteins. Contributes to normal resistance to hypoosmotic shock. Forms an ion channel of 1.0 nanosiemens conductance with a slight preference for anions.</text>
</comment>
<sequence length="302" mass="33158">MSKEAQNLDVSQHIDINQVANNALKTVENLNFETILHNWIIPYGTKIALAVAIFVIGRYLARFISRVLGRAVLASSRDEMLQSFVTSISYFLFLLFVVIAALSQLGINTSSLVALIGAAGLAVGLALQNSLQNFAAGVMILIFKPFKRGDVIEAGGVSGKVEQMGLLMLELRTGDNKTILVPNGKAFSDSIINYSHNSTRRIDFIFDIGYDSDIALAKDIVAKVLNNDPRVLKNPVPTIAVGALAASSVQLFVRPWVKTGEYWNVHFDIMEKIKLEFDQAGISIPFNQLDLHLPENLSIVQK</sequence>
<dbReference type="EMBL" id="MUYB01000001">
    <property type="protein sequence ID" value="OOS07629.1"/>
    <property type="molecule type" value="Genomic_DNA"/>
</dbReference>
<dbReference type="Pfam" id="PF00924">
    <property type="entry name" value="MS_channel_2nd"/>
    <property type="match status" value="1"/>
</dbReference>
<comment type="subunit">
    <text evidence="7">Homoheptamer.</text>
</comment>
<dbReference type="GO" id="GO:0005886">
    <property type="term" value="C:plasma membrane"/>
    <property type="evidence" value="ECO:0007669"/>
    <property type="project" value="UniProtKB-SubCell"/>
</dbReference>
<evidence type="ECO:0000259" key="8">
    <source>
        <dbReference type="Pfam" id="PF00924"/>
    </source>
</evidence>